<keyword evidence="5" id="KW-0862">Zinc</keyword>
<dbReference type="InterPro" id="IPR001841">
    <property type="entry name" value="Znf_RING"/>
</dbReference>
<dbReference type="Pfam" id="PF23356">
    <property type="entry name" value="TPR_PEP5_VPS11"/>
    <property type="match status" value="1"/>
</dbReference>
<dbReference type="GO" id="GO:0008270">
    <property type="term" value="F:zinc ion binding"/>
    <property type="evidence" value="ECO:0007669"/>
    <property type="project" value="UniProtKB-KW"/>
</dbReference>
<dbReference type="PROSITE" id="PS50089">
    <property type="entry name" value="ZF_RING_2"/>
    <property type="match status" value="1"/>
</dbReference>
<feature type="coiled-coil region" evidence="12">
    <location>
        <begin position="826"/>
        <end position="860"/>
    </location>
</feature>
<sequence>MWNRYVFFSTHIVQSPEPTSNLYSLQALDVTCVSEGKDLLLFGDSEGGVTICNQIYSLKRFIACDHCVNYMYKCQNSNLLYTICDGKDYRPDYITSESRRVANQFRSNLKKNDRFSWILDDLLLNSVVEPESSAVKCRSVLKVWNLSMTDENGTPRCVRTIPLFNQMEEEVITAFAVGEEEEMLLFGTEQGHVFYFQGDILRSTFSMLNLLPPTFNDPITTLHFTRDESNPSLLLIFATTAQQIGCYSFPCDARTSITTTLLQKEKGCEASCSCLDSSNHLMVATADGFTAYSATGVVGQYPFEGTKKQIRAYKDCVVVGGFDENGQQTVTVVNLLDHFIEYQVTLYRNGKTEYISFFLTQWGSLFVLSRTRTVFLLQEKDQQTKLKSLYEKHQYTVALNIAQRGGMDYNGLLDIHRLYGDYLYDQDENEKAIKEYVHTIGFVEPSYVIRKFLDAQRMPQLAEYLEALHEQGLANSEHTTLLINCYTKLKEKEKLHDFIYSDQAGIHFDIEMAIEVLRRAQCFEEALHLSKKHNLFTTFLRIQIEDKQDFRAAIDYIQSLPTELAATALQLYGRQLLAYHCIETTNLLICLCIPSSANFTPFPAEPDATTGVTHFVGSEEEETLLNGCCVPENFIQCFVDYPVQLKHFLKAMLEFRENNDSIVWNTILELYLRKDLLSQELSSAKTPEIDAIYEQEVMSILTDPRAAYDCDQALVLVQMHDFKKGQVFLYEKYKMYSMLVKHFSSTGETDRAIETCKRVGKEEPSLWLQLLSNYAEMREIDTAQLTEVLSYLYENEIVTPLMAFQVLAKNKAISLGMLKKLLVRCMQEKAQMVEEDREKVTQLQESVKEMEAEIVDVKTNGKIIQQKSCQSCKQLLDLPSVHFLCGHSYHKNCVDLSLKGCPFCLCRYEKQFVIPPPPSEEEYFKDMKAARDGFEVNAEYVGKRLFSRPAVEEPPKTPPMDLSDDAIDAIPIETLHL</sequence>
<dbReference type="SUPFAM" id="SSF50978">
    <property type="entry name" value="WD40 repeat-like"/>
    <property type="match status" value="1"/>
</dbReference>
<evidence type="ECO:0000313" key="15">
    <source>
        <dbReference type="Proteomes" id="UP000078348"/>
    </source>
</evidence>
<evidence type="ECO:0000256" key="6">
    <source>
        <dbReference type="ARBA" id="ARBA00022927"/>
    </source>
</evidence>
<evidence type="ECO:0000256" key="9">
    <source>
        <dbReference type="PIRNR" id="PIRNR007860"/>
    </source>
</evidence>
<dbReference type="GO" id="GO:0048284">
    <property type="term" value="P:organelle fusion"/>
    <property type="evidence" value="ECO:0007669"/>
    <property type="project" value="TreeGrafter"/>
</dbReference>
<dbReference type="PANTHER" id="PTHR23323">
    <property type="entry name" value="VACUOLAR PROTEIN SORTING-ASSOCIATED PROTEIN"/>
    <property type="match status" value="1"/>
</dbReference>
<proteinExistence type="inferred from homology"/>
<dbReference type="InterPro" id="IPR016528">
    <property type="entry name" value="VPS11"/>
</dbReference>
<gene>
    <name evidence="14" type="ORF">AV274_3257</name>
</gene>
<name>A0A196SFE1_BLAHN</name>
<dbReference type="PANTHER" id="PTHR23323:SF24">
    <property type="entry name" value="VACUOLAR PROTEIN SORTING-ASSOCIATED PROTEIN 11 HOMOLOG"/>
    <property type="match status" value="1"/>
</dbReference>
<dbReference type="GO" id="GO:0007033">
    <property type="term" value="P:vacuole organization"/>
    <property type="evidence" value="ECO:0007669"/>
    <property type="project" value="TreeGrafter"/>
</dbReference>
<accession>A0A196SFE1</accession>
<evidence type="ECO:0000256" key="11">
    <source>
        <dbReference type="PROSITE-ProRule" id="PRU01006"/>
    </source>
</evidence>
<evidence type="ECO:0000256" key="1">
    <source>
        <dbReference type="ARBA" id="ARBA00007070"/>
    </source>
</evidence>
<keyword evidence="4 10" id="KW-0863">Zinc-finger</keyword>
<organism evidence="14 15">
    <name type="scientific">Blastocystis sp. subtype 1 (strain ATCC 50177 / NandII)</name>
    <dbReference type="NCBI Taxonomy" id="478820"/>
    <lineage>
        <taxon>Eukaryota</taxon>
        <taxon>Sar</taxon>
        <taxon>Stramenopiles</taxon>
        <taxon>Bigyra</taxon>
        <taxon>Opalozoa</taxon>
        <taxon>Opalinata</taxon>
        <taxon>Blastocystidae</taxon>
        <taxon>Blastocystis</taxon>
    </lineage>
</organism>
<dbReference type="PROSITE" id="PS50236">
    <property type="entry name" value="CHCR"/>
    <property type="match status" value="2"/>
</dbReference>
<feature type="repeat" description="CHCR" evidence="11">
    <location>
        <begin position="615"/>
        <end position="783"/>
    </location>
</feature>
<keyword evidence="3" id="KW-0479">Metal-binding</keyword>
<dbReference type="Pfam" id="PF23341">
    <property type="entry name" value="PEP5_VPS11_N"/>
    <property type="match status" value="2"/>
</dbReference>
<reference evidence="14 15" key="1">
    <citation type="submission" date="2016-05" db="EMBL/GenBank/DDBJ databases">
        <title>Nuclear genome of Blastocystis sp. subtype 1 NandII.</title>
        <authorList>
            <person name="Gentekaki E."/>
            <person name="Curtis B."/>
            <person name="Stairs C."/>
            <person name="Eme L."/>
            <person name="Herman E."/>
            <person name="Klimes V."/>
            <person name="Arias M.C."/>
            <person name="Elias M."/>
            <person name="Hilliou F."/>
            <person name="Klute M."/>
            <person name="Malik S.-B."/>
            <person name="Pightling A."/>
            <person name="Rachubinski R."/>
            <person name="Salas D."/>
            <person name="Schlacht A."/>
            <person name="Suga H."/>
            <person name="Archibald J."/>
            <person name="Ball S.G."/>
            <person name="Clark G."/>
            <person name="Dacks J."/>
            <person name="Van Der Giezen M."/>
            <person name="Tsaousis A."/>
            <person name="Roger A."/>
        </authorList>
    </citation>
    <scope>NUCLEOTIDE SEQUENCE [LARGE SCALE GENOMIC DNA]</scope>
    <source>
        <strain evidence="15">ATCC 50177 / NandII</strain>
    </source>
</reference>
<evidence type="ECO:0000256" key="8">
    <source>
        <dbReference type="ARBA" id="ARBA00029433"/>
    </source>
</evidence>
<dbReference type="PIRSF" id="PIRSF007860">
    <property type="entry name" value="VPS11"/>
    <property type="match status" value="1"/>
</dbReference>
<evidence type="ECO:0000256" key="3">
    <source>
        <dbReference type="ARBA" id="ARBA00022723"/>
    </source>
</evidence>
<keyword evidence="12" id="KW-0175">Coiled coil</keyword>
<keyword evidence="2" id="KW-0813">Transport</keyword>
<dbReference type="GO" id="GO:0006886">
    <property type="term" value="P:intracellular protein transport"/>
    <property type="evidence" value="ECO:0007669"/>
    <property type="project" value="UniProtKB-UniRule"/>
</dbReference>
<feature type="domain" description="RING-type" evidence="13">
    <location>
        <begin position="869"/>
        <end position="904"/>
    </location>
</feature>
<dbReference type="InterPro" id="IPR000547">
    <property type="entry name" value="Clathrin_H-chain/VPS_repeat"/>
</dbReference>
<evidence type="ECO:0000256" key="4">
    <source>
        <dbReference type="ARBA" id="ARBA00022771"/>
    </source>
</evidence>
<dbReference type="GO" id="GO:0005768">
    <property type="term" value="C:endosome"/>
    <property type="evidence" value="ECO:0007669"/>
    <property type="project" value="TreeGrafter"/>
</dbReference>
<evidence type="ECO:0000256" key="10">
    <source>
        <dbReference type="PROSITE-ProRule" id="PRU00175"/>
    </source>
</evidence>
<keyword evidence="7 9" id="KW-0472">Membrane</keyword>
<protein>
    <recommendedName>
        <fullName evidence="9">Vacuolar protein sorting-associated protein 11 homolog</fullName>
    </recommendedName>
</protein>
<dbReference type="AlphaFoldDB" id="A0A196SFE1"/>
<evidence type="ECO:0000259" key="13">
    <source>
        <dbReference type="PROSITE" id="PS50089"/>
    </source>
</evidence>
<dbReference type="Proteomes" id="UP000078348">
    <property type="component" value="Unassembled WGS sequence"/>
</dbReference>
<dbReference type="GO" id="GO:0006904">
    <property type="term" value="P:vesicle docking involved in exocytosis"/>
    <property type="evidence" value="ECO:0007669"/>
    <property type="project" value="TreeGrafter"/>
</dbReference>
<dbReference type="InterPro" id="IPR036322">
    <property type="entry name" value="WD40_repeat_dom_sf"/>
</dbReference>
<keyword evidence="6" id="KW-0653">Protein transport</keyword>
<dbReference type="GO" id="GO:0030897">
    <property type="term" value="C:HOPS complex"/>
    <property type="evidence" value="ECO:0007669"/>
    <property type="project" value="TreeGrafter"/>
</dbReference>
<dbReference type="EMBL" id="LXWW01000183">
    <property type="protein sequence ID" value="OAO15041.1"/>
    <property type="molecule type" value="Genomic_DNA"/>
</dbReference>
<evidence type="ECO:0000256" key="12">
    <source>
        <dbReference type="SAM" id="Coils"/>
    </source>
</evidence>
<dbReference type="InterPro" id="IPR057308">
    <property type="entry name" value="CHCR_PEP5_VPS11"/>
</dbReference>
<keyword evidence="15" id="KW-1185">Reference proteome</keyword>
<dbReference type="GO" id="GO:0007032">
    <property type="term" value="P:endosome organization"/>
    <property type="evidence" value="ECO:0007669"/>
    <property type="project" value="TreeGrafter"/>
</dbReference>
<comment type="subcellular location">
    <subcellularLocation>
        <location evidence="8">Endomembrane system</location>
        <topology evidence="8">Peripheral membrane protein</topology>
        <orientation evidence="8">Cytoplasmic side</orientation>
    </subcellularLocation>
</comment>
<evidence type="ECO:0000256" key="2">
    <source>
        <dbReference type="ARBA" id="ARBA00022448"/>
    </source>
</evidence>
<dbReference type="GO" id="GO:0030674">
    <property type="term" value="F:protein-macromolecule adaptor activity"/>
    <property type="evidence" value="ECO:0007669"/>
    <property type="project" value="TreeGrafter"/>
</dbReference>
<dbReference type="STRING" id="478820.A0A196SFE1"/>
<evidence type="ECO:0000256" key="7">
    <source>
        <dbReference type="ARBA" id="ARBA00023136"/>
    </source>
</evidence>
<dbReference type="SUPFAM" id="SSF57850">
    <property type="entry name" value="RING/U-box"/>
    <property type="match status" value="1"/>
</dbReference>
<comment type="caution">
    <text evidence="14">The sequence shown here is derived from an EMBL/GenBank/DDBJ whole genome shotgun (WGS) entry which is preliminary data.</text>
</comment>
<dbReference type="OrthoDB" id="26184at2759"/>
<comment type="similarity">
    <text evidence="1 9">Belongs to the VPS11 family.</text>
</comment>
<feature type="repeat" description="CHCR" evidence="11">
    <location>
        <begin position="436"/>
        <end position="585"/>
    </location>
</feature>
<evidence type="ECO:0000313" key="14">
    <source>
        <dbReference type="EMBL" id="OAO15041.1"/>
    </source>
</evidence>
<evidence type="ECO:0000256" key="5">
    <source>
        <dbReference type="ARBA" id="ARBA00022833"/>
    </source>
</evidence>
<dbReference type="InterPro" id="IPR057307">
    <property type="entry name" value="PEP5_VPS11_N"/>
</dbReference>